<keyword evidence="5 9" id="KW-0418">Kinase</keyword>
<keyword evidence="2" id="KW-0723">Serine/threonine-protein kinase</keyword>
<dbReference type="EC" id="2.7.11.1" evidence="1"/>
<gene>
    <name evidence="9" type="ORF">RNC47_16270</name>
</gene>
<keyword evidence="6 7" id="KW-0067">ATP-binding</keyword>
<dbReference type="Pfam" id="PF00069">
    <property type="entry name" value="Pkinase"/>
    <property type="match status" value="1"/>
</dbReference>
<dbReference type="SUPFAM" id="SSF56112">
    <property type="entry name" value="Protein kinase-like (PK-like)"/>
    <property type="match status" value="1"/>
</dbReference>
<proteinExistence type="predicted"/>
<dbReference type="Gene3D" id="3.30.200.20">
    <property type="entry name" value="Phosphorylase Kinase, domain 1"/>
    <property type="match status" value="1"/>
</dbReference>
<dbReference type="InterPro" id="IPR000719">
    <property type="entry name" value="Prot_kinase_dom"/>
</dbReference>
<organism evidence="9 10">
    <name type="scientific">Streptomyces millisiae</name>
    <dbReference type="NCBI Taxonomy" id="3075542"/>
    <lineage>
        <taxon>Bacteria</taxon>
        <taxon>Bacillati</taxon>
        <taxon>Actinomycetota</taxon>
        <taxon>Actinomycetes</taxon>
        <taxon>Kitasatosporales</taxon>
        <taxon>Streptomycetaceae</taxon>
        <taxon>Streptomyces</taxon>
    </lineage>
</organism>
<evidence type="ECO:0000256" key="1">
    <source>
        <dbReference type="ARBA" id="ARBA00012513"/>
    </source>
</evidence>
<dbReference type="PANTHER" id="PTHR43289">
    <property type="entry name" value="MITOGEN-ACTIVATED PROTEIN KINASE KINASE KINASE 20-RELATED"/>
    <property type="match status" value="1"/>
</dbReference>
<dbReference type="InterPro" id="IPR017441">
    <property type="entry name" value="Protein_kinase_ATP_BS"/>
</dbReference>
<dbReference type="SMART" id="SM00220">
    <property type="entry name" value="S_TKc"/>
    <property type="match status" value="1"/>
</dbReference>
<dbReference type="Proteomes" id="UP001183420">
    <property type="component" value="Unassembled WGS sequence"/>
</dbReference>
<feature type="binding site" evidence="7">
    <location>
        <position position="41"/>
    </location>
    <ligand>
        <name>ATP</name>
        <dbReference type="ChEBI" id="CHEBI:30616"/>
    </ligand>
</feature>
<dbReference type="SUPFAM" id="SSF48452">
    <property type="entry name" value="TPR-like"/>
    <property type="match status" value="1"/>
</dbReference>
<evidence type="ECO:0000256" key="3">
    <source>
        <dbReference type="ARBA" id="ARBA00022679"/>
    </source>
</evidence>
<dbReference type="EMBL" id="JAVREM010000018">
    <property type="protein sequence ID" value="MDT0319894.1"/>
    <property type="molecule type" value="Genomic_DNA"/>
</dbReference>
<dbReference type="RefSeq" id="WP_311599445.1">
    <property type="nucleotide sequence ID" value="NZ_JAVREM010000018.1"/>
</dbReference>
<comment type="caution">
    <text evidence="9">The sequence shown here is derived from an EMBL/GenBank/DDBJ whole genome shotgun (WGS) entry which is preliminary data.</text>
</comment>
<evidence type="ECO:0000313" key="9">
    <source>
        <dbReference type="EMBL" id="MDT0319894.1"/>
    </source>
</evidence>
<dbReference type="InterPro" id="IPR011990">
    <property type="entry name" value="TPR-like_helical_dom_sf"/>
</dbReference>
<sequence length="446" mass="47662">MSDAGIVVGGRYRLLRRVGAGGMGVVHEAHDTVLDRKVAVKVFRSDHARHPEADMERFRREGMALARIRHPNVVGVYDTGMHEREPYLVTEFLDGVSLYQLVRMHGGLPAPVVRLIGAGMCAALAAAHQGGVLHRDVKPSNVAITTVGQVVLQDFGIARLIDQSAVTQANVRLGTPAFMAPESVRGLSPTPATDLYSLGLCLHLALTGEAPLGESDDIGPIIERAVTEGARPLRGRVVGDPELAELVDELCRLEPADRPQSAVEVLERLGPVPAGSPPALTELVRRCLRAEAVGYVRSLPDDEATSLDAPEYLDLWAQGDAAAAVEPAVVPVARTVPEEALSLSMATLQLVMSNMTPENAVSRQREAVNLVLRGELREAARLLTTLSQFCLGRLGPDHPTTLASQYWQAVCLARLGASGEALALFSRVSERAGPGRDEGEGTDVRG</sequence>
<feature type="domain" description="Protein kinase" evidence="8">
    <location>
        <begin position="12"/>
        <end position="280"/>
    </location>
</feature>
<keyword evidence="4 7" id="KW-0547">Nucleotide-binding</keyword>
<dbReference type="Gene3D" id="1.25.40.10">
    <property type="entry name" value="Tetratricopeptide repeat domain"/>
    <property type="match status" value="1"/>
</dbReference>
<accession>A0ABU2LQM9</accession>
<evidence type="ECO:0000259" key="8">
    <source>
        <dbReference type="PROSITE" id="PS50011"/>
    </source>
</evidence>
<evidence type="ECO:0000256" key="2">
    <source>
        <dbReference type="ARBA" id="ARBA00022527"/>
    </source>
</evidence>
<name>A0ABU2LQM9_9ACTN</name>
<reference evidence="10" key="1">
    <citation type="submission" date="2023-07" db="EMBL/GenBank/DDBJ databases">
        <title>30 novel species of actinomycetes from the DSMZ collection.</title>
        <authorList>
            <person name="Nouioui I."/>
        </authorList>
    </citation>
    <scope>NUCLEOTIDE SEQUENCE [LARGE SCALE GENOMIC DNA]</scope>
    <source>
        <strain evidence="10">DSM 44918</strain>
    </source>
</reference>
<dbReference type="PANTHER" id="PTHR43289:SF6">
    <property type="entry name" value="SERINE_THREONINE-PROTEIN KINASE NEKL-3"/>
    <property type="match status" value="1"/>
</dbReference>
<protein>
    <recommendedName>
        <fullName evidence="1">non-specific serine/threonine protein kinase</fullName>
        <ecNumber evidence="1">2.7.11.1</ecNumber>
    </recommendedName>
</protein>
<dbReference type="PROSITE" id="PS00107">
    <property type="entry name" value="PROTEIN_KINASE_ATP"/>
    <property type="match status" value="1"/>
</dbReference>
<evidence type="ECO:0000313" key="10">
    <source>
        <dbReference type="Proteomes" id="UP001183420"/>
    </source>
</evidence>
<dbReference type="CDD" id="cd14014">
    <property type="entry name" value="STKc_PknB_like"/>
    <property type="match status" value="1"/>
</dbReference>
<evidence type="ECO:0000256" key="4">
    <source>
        <dbReference type="ARBA" id="ARBA00022741"/>
    </source>
</evidence>
<evidence type="ECO:0000256" key="6">
    <source>
        <dbReference type="ARBA" id="ARBA00022840"/>
    </source>
</evidence>
<keyword evidence="3 9" id="KW-0808">Transferase</keyword>
<dbReference type="GO" id="GO:0004674">
    <property type="term" value="F:protein serine/threonine kinase activity"/>
    <property type="evidence" value="ECO:0007669"/>
    <property type="project" value="UniProtKB-EC"/>
</dbReference>
<dbReference type="PROSITE" id="PS50011">
    <property type="entry name" value="PROTEIN_KINASE_DOM"/>
    <property type="match status" value="1"/>
</dbReference>
<keyword evidence="10" id="KW-1185">Reference proteome</keyword>
<evidence type="ECO:0000256" key="5">
    <source>
        <dbReference type="ARBA" id="ARBA00022777"/>
    </source>
</evidence>
<dbReference type="InterPro" id="IPR011009">
    <property type="entry name" value="Kinase-like_dom_sf"/>
</dbReference>
<dbReference type="Gene3D" id="1.10.510.10">
    <property type="entry name" value="Transferase(Phosphotransferase) domain 1"/>
    <property type="match status" value="1"/>
</dbReference>
<evidence type="ECO:0000256" key="7">
    <source>
        <dbReference type="PROSITE-ProRule" id="PRU10141"/>
    </source>
</evidence>